<organism evidence="1 2">
    <name type="scientific">Porphyromonas canoris</name>
    <dbReference type="NCBI Taxonomy" id="36875"/>
    <lineage>
        <taxon>Bacteria</taxon>
        <taxon>Pseudomonadati</taxon>
        <taxon>Bacteroidota</taxon>
        <taxon>Bacteroidia</taxon>
        <taxon>Bacteroidales</taxon>
        <taxon>Porphyromonadaceae</taxon>
        <taxon>Porphyromonas</taxon>
    </lineage>
</organism>
<gene>
    <name evidence="1" type="ORF">HQ43_01170</name>
</gene>
<dbReference type="Proteomes" id="UP000030101">
    <property type="component" value="Unassembled WGS sequence"/>
</dbReference>
<proteinExistence type="predicted"/>
<dbReference type="EMBL" id="JQZV01000003">
    <property type="protein sequence ID" value="KGN93289.1"/>
    <property type="molecule type" value="Genomic_DNA"/>
</dbReference>
<accession>A0ABR4XMX5</accession>
<evidence type="ECO:0000313" key="2">
    <source>
        <dbReference type="Proteomes" id="UP000030101"/>
    </source>
</evidence>
<name>A0ABR4XMX5_9PORP</name>
<evidence type="ECO:0000313" key="1">
    <source>
        <dbReference type="EMBL" id="KGN93289.1"/>
    </source>
</evidence>
<keyword evidence="2" id="KW-1185">Reference proteome</keyword>
<reference evidence="1 2" key="1">
    <citation type="submission" date="2014-08" db="EMBL/GenBank/DDBJ databases">
        <title>Porphyromonas canoris strain:OH2762 Genome sequencing.</title>
        <authorList>
            <person name="Wallis C."/>
            <person name="Deusch O."/>
            <person name="O'Flynn C."/>
            <person name="Davis I."/>
            <person name="Jospin G."/>
            <person name="Darling A.E."/>
            <person name="Coil D.A."/>
            <person name="Alexiev A."/>
            <person name="Horsfall A."/>
            <person name="Kirkwood N."/>
            <person name="Harris S."/>
            <person name="Eisen J.A."/>
        </authorList>
    </citation>
    <scope>NUCLEOTIDE SEQUENCE [LARGE SCALE GENOMIC DNA]</scope>
    <source>
        <strain evidence="2">COT-108 OH2762</strain>
    </source>
</reference>
<sequence length="100" mass="11761">MWKGGIKGGVITSFRKPHASFRTQYKSIIINYFLRKTEPDLYNKPGTTKEGTRPSIPIKPLLQFSFYIINYQNQDITKINITFAHRHNLKQRPIYNISFI</sequence>
<comment type="caution">
    <text evidence="1">The sequence shown here is derived from an EMBL/GenBank/DDBJ whole genome shotgun (WGS) entry which is preliminary data.</text>
</comment>
<protein>
    <submittedName>
        <fullName evidence="1">Uncharacterized protein</fullName>
    </submittedName>
</protein>